<organism evidence="1">
    <name type="scientific">marine sediment metagenome</name>
    <dbReference type="NCBI Taxonomy" id="412755"/>
    <lineage>
        <taxon>unclassified sequences</taxon>
        <taxon>metagenomes</taxon>
        <taxon>ecological metagenomes</taxon>
    </lineage>
</organism>
<sequence length="367" mass="40652">MVLVHVKQRTTLPGTQEDREKLMGKKDSTKIRADLRLDLKDSGALWSDAELDRCVERAFTDFSRFLPKEEMYELALIFAVTDESVTTPIDTDPDRVVDNQTLNGVSAGGTLTIAAQPDVPRPLTFLLTDANDSITDFHFIVKGTDQDDNAVEEHFHFGNGKSQTGTKIFKRVHEVELDAVAGTAAAEDVVDIGVAAFTDDWLFLGNKPIRDGSENVTNSAGTTTYTRDTDYRFDYINGKMKAISGGNITVAQALLVDYTKSKIGIDISVLGSYIRIDRAEYPIGRIPQVFASYEVWASLLYITGDADTSQQEMTEKEHIGIRYLVPWSVPTNFTPSNAPNFLENTVILAASANALFMYALKYDHQVV</sequence>
<protein>
    <submittedName>
        <fullName evidence="1">Uncharacterized protein</fullName>
    </submittedName>
</protein>
<comment type="caution">
    <text evidence="1">The sequence shown here is derived from an EMBL/GenBank/DDBJ whole genome shotgun (WGS) entry which is preliminary data.</text>
</comment>
<name>A0A0F9D711_9ZZZZ</name>
<reference evidence="1" key="1">
    <citation type="journal article" date="2015" name="Nature">
        <title>Complex archaea that bridge the gap between prokaryotes and eukaryotes.</title>
        <authorList>
            <person name="Spang A."/>
            <person name="Saw J.H."/>
            <person name="Jorgensen S.L."/>
            <person name="Zaremba-Niedzwiedzka K."/>
            <person name="Martijn J."/>
            <person name="Lind A.E."/>
            <person name="van Eijk R."/>
            <person name="Schleper C."/>
            <person name="Guy L."/>
            <person name="Ettema T.J."/>
        </authorList>
    </citation>
    <scope>NUCLEOTIDE SEQUENCE</scope>
</reference>
<proteinExistence type="predicted"/>
<evidence type="ECO:0000313" key="1">
    <source>
        <dbReference type="EMBL" id="KKL57538.1"/>
    </source>
</evidence>
<gene>
    <name evidence="1" type="ORF">LCGC14_2234400</name>
</gene>
<accession>A0A0F9D711</accession>
<dbReference type="AlphaFoldDB" id="A0A0F9D711"/>
<dbReference type="EMBL" id="LAZR01030131">
    <property type="protein sequence ID" value="KKL57538.1"/>
    <property type="molecule type" value="Genomic_DNA"/>
</dbReference>